<dbReference type="InterPro" id="IPR041418">
    <property type="entry name" value="SAM_3"/>
</dbReference>
<reference evidence="6 7" key="1">
    <citation type="submission" date="2020-04" db="EMBL/GenBank/DDBJ databases">
        <authorList>
            <person name="Laetsch R D."/>
            <person name="Stevens L."/>
            <person name="Kumar S."/>
            <person name="Blaxter L. M."/>
        </authorList>
    </citation>
    <scope>NUCLEOTIDE SEQUENCE [LARGE SCALE GENOMIC DNA]</scope>
</reference>
<dbReference type="Gene3D" id="2.30.29.30">
    <property type="entry name" value="Pleckstrin-homology domain (PH domain)/Phosphotyrosine-binding domain (PTB)"/>
    <property type="match status" value="1"/>
</dbReference>
<proteinExistence type="inferred from homology"/>
<dbReference type="Pfam" id="PF08416">
    <property type="entry name" value="PTB"/>
    <property type="match status" value="1"/>
</dbReference>
<dbReference type="Gene3D" id="2.30.30.40">
    <property type="entry name" value="SH3 Domains"/>
    <property type="match status" value="1"/>
</dbReference>
<feature type="compositionally biased region" description="Low complexity" evidence="4">
    <location>
        <begin position="683"/>
        <end position="696"/>
    </location>
</feature>
<dbReference type="GO" id="GO:0003779">
    <property type="term" value="F:actin binding"/>
    <property type="evidence" value="ECO:0007669"/>
    <property type="project" value="TreeGrafter"/>
</dbReference>
<dbReference type="FunFam" id="2.30.29.30:FF:000289">
    <property type="entry name" value="Epidermal growth factor receptor kinase substrate 8"/>
    <property type="match status" value="1"/>
</dbReference>
<dbReference type="PANTHER" id="PTHR12287">
    <property type="entry name" value="EPIDERMAL GROWTH FACTOR RECEPTOR KINASE SUBSTRATE EPS8-RELATED PROTEIN"/>
    <property type="match status" value="1"/>
</dbReference>
<dbReference type="InterPro" id="IPR055093">
    <property type="entry name" value="EPS8_2nd"/>
</dbReference>
<evidence type="ECO:0000256" key="2">
    <source>
        <dbReference type="ARBA" id="ARBA00022443"/>
    </source>
</evidence>
<dbReference type="FunFam" id="1.10.150.50:FF:000084">
    <property type="entry name" value="EPS (Human endocytosis) related"/>
    <property type="match status" value="1"/>
</dbReference>
<evidence type="ECO:0000313" key="6">
    <source>
        <dbReference type="EMBL" id="CAB3406750.1"/>
    </source>
</evidence>
<dbReference type="Proteomes" id="UP000494206">
    <property type="component" value="Unassembled WGS sequence"/>
</dbReference>
<dbReference type="GO" id="GO:0005886">
    <property type="term" value="C:plasma membrane"/>
    <property type="evidence" value="ECO:0007669"/>
    <property type="project" value="TreeGrafter"/>
</dbReference>
<feature type="compositionally biased region" description="Polar residues" evidence="4">
    <location>
        <begin position="486"/>
        <end position="496"/>
    </location>
</feature>
<feature type="compositionally biased region" description="Basic and acidic residues" evidence="4">
    <location>
        <begin position="471"/>
        <end position="482"/>
    </location>
</feature>
<dbReference type="SMART" id="SM00326">
    <property type="entry name" value="SH3"/>
    <property type="match status" value="1"/>
</dbReference>
<keyword evidence="2 3" id="KW-0728">SH3 domain</keyword>
<dbReference type="InterPro" id="IPR039801">
    <property type="entry name" value="EPS8-like"/>
</dbReference>
<feature type="region of interest" description="Disordered" evidence="4">
    <location>
        <begin position="780"/>
        <end position="802"/>
    </location>
</feature>
<dbReference type="Pfam" id="PF07653">
    <property type="entry name" value="SH3_2"/>
    <property type="match status" value="1"/>
</dbReference>
<evidence type="ECO:0000256" key="1">
    <source>
        <dbReference type="ARBA" id="ARBA00006197"/>
    </source>
</evidence>
<dbReference type="Pfam" id="PF22975">
    <property type="entry name" value="EPS8_2nd"/>
    <property type="match status" value="1"/>
</dbReference>
<dbReference type="AlphaFoldDB" id="A0A8S1F7E7"/>
<dbReference type="InterPro" id="IPR001452">
    <property type="entry name" value="SH3_domain"/>
</dbReference>
<dbReference type="PROSITE" id="PS50002">
    <property type="entry name" value="SH3"/>
    <property type="match status" value="1"/>
</dbReference>
<dbReference type="Pfam" id="PF18016">
    <property type="entry name" value="SAM_3"/>
    <property type="match status" value="1"/>
</dbReference>
<accession>A0A8S1F7E7</accession>
<keyword evidence="7" id="KW-1185">Reference proteome</keyword>
<comment type="caution">
    <text evidence="6">The sequence shown here is derived from an EMBL/GenBank/DDBJ whole genome shotgun (WGS) entry which is preliminary data.</text>
</comment>
<dbReference type="InterPro" id="IPR013625">
    <property type="entry name" value="PTB"/>
</dbReference>
<dbReference type="SUPFAM" id="SSF50044">
    <property type="entry name" value="SH3-domain"/>
    <property type="match status" value="1"/>
</dbReference>
<evidence type="ECO:0000256" key="3">
    <source>
        <dbReference type="PROSITE-ProRule" id="PRU00192"/>
    </source>
</evidence>
<name>A0A8S1F7E7_9PELO</name>
<gene>
    <name evidence="6" type="ORF">CBOVIS_LOCUS8776</name>
</gene>
<organism evidence="6 7">
    <name type="scientific">Caenorhabditis bovis</name>
    <dbReference type="NCBI Taxonomy" id="2654633"/>
    <lineage>
        <taxon>Eukaryota</taxon>
        <taxon>Metazoa</taxon>
        <taxon>Ecdysozoa</taxon>
        <taxon>Nematoda</taxon>
        <taxon>Chromadorea</taxon>
        <taxon>Rhabditida</taxon>
        <taxon>Rhabditina</taxon>
        <taxon>Rhabditomorpha</taxon>
        <taxon>Rhabditoidea</taxon>
        <taxon>Rhabditidae</taxon>
        <taxon>Peloderinae</taxon>
        <taxon>Caenorhabditis</taxon>
    </lineage>
</organism>
<dbReference type="InterPro" id="IPR033928">
    <property type="entry name" value="EPS8_PTB"/>
</dbReference>
<evidence type="ECO:0000259" key="5">
    <source>
        <dbReference type="PROSITE" id="PS50002"/>
    </source>
</evidence>
<dbReference type="SUPFAM" id="SSF50729">
    <property type="entry name" value="PH domain-like"/>
    <property type="match status" value="1"/>
</dbReference>
<dbReference type="EMBL" id="CADEPM010000005">
    <property type="protein sequence ID" value="CAB3406750.1"/>
    <property type="molecule type" value="Genomic_DNA"/>
</dbReference>
<feature type="compositionally biased region" description="Polar residues" evidence="4">
    <location>
        <begin position="697"/>
        <end position="706"/>
    </location>
</feature>
<dbReference type="SMART" id="SM00462">
    <property type="entry name" value="PTB"/>
    <property type="match status" value="1"/>
</dbReference>
<dbReference type="GO" id="GO:0007266">
    <property type="term" value="P:Rho protein signal transduction"/>
    <property type="evidence" value="ECO:0007669"/>
    <property type="project" value="TreeGrafter"/>
</dbReference>
<dbReference type="InterPro" id="IPR036028">
    <property type="entry name" value="SH3-like_dom_sf"/>
</dbReference>
<evidence type="ECO:0000313" key="7">
    <source>
        <dbReference type="Proteomes" id="UP000494206"/>
    </source>
</evidence>
<feature type="compositionally biased region" description="Low complexity" evidence="4">
    <location>
        <begin position="13"/>
        <end position="48"/>
    </location>
</feature>
<dbReference type="CDD" id="cd01210">
    <property type="entry name" value="PTB_EPS8"/>
    <property type="match status" value="1"/>
</dbReference>
<sequence length="952" mass="107879">MIRRGGSVGPPDQYQSRGSPGYYYSRSSAAAQPIPSPSHSQHSQQRAPMSQPIVRRSADYRSEPLTPRSDHHHSHHRNVAPYSSLNDPRIDEMTPSYFVEHLATFAVGRQFGVAFAADGIRKLKQMEKNSAIWAQPLILRFRQNAVTVEDENGELVEQFALDLIEQPTAHVSNDPRDTYNNILLFIVREDRKRTATPTEMHIFQCNRVSATDVADDLQAYIRGQFRRVQNGRRKSAAIPFQQQKKVIPEMPMYPADDASISSETSEMFERDVNTLNRCFDDIERFVARCQSAAYAQRELEQQNIRYRTANRKKHTGPDPNGILLMRAQVPIEAEFVEIFRKFKLSFNLLARLKNHIHEPNAPELLHFLFTPLSVVLESCHWGLGRNIAPSVTSPLISVEARELMQNCLTSRENDIWMSLGEAWRTPLEDWRGPLPPPYRPVFLDGFAPYGVADRVVNTPNPLHRGQSAPPEHYRQSSRDRNVVDTAPNTPISTARTPRSRPQRNMSVDNLELDRLTLERERLEFEKAKIIERENRLRAEEKQIEDEKRRLNAEKDLIKKETLKEEHSSNSKRYDPPLSSSPRMASRGGGGYSHVKVAIDQDTSPRQQAFIDDVINRGGKLVIATFDRSGQNAKELTVHRGEYLEVLYDEKNWWECKNMHQRVGYVPHTILSMVPLEHQPQPPYNTATNSYATTNNNGQSATASSNHPPGMLPEDAPSYVKERQGKRGGNYLNHHQPLISDAGVQVDIRHERVPSTLVAAPPPPPPPPAIAPFEDLLREQKSKMTSVATSSPPPPPPPSSTMAKMHPALDISRRRGNTELVGELNATIGRSETRALRPAELNRTSRVAIHDKSSPDDVRRWLQEKGFSPRVIDLLDGQDGANLFSLSKLNLQQACGRDEGAYLYSQLLVQKKRSGYRTHTGDELRAILNQRRTRVELSNETPADEPTFVIDSH</sequence>
<feature type="region of interest" description="Disordered" evidence="4">
    <location>
        <begin position="457"/>
        <end position="506"/>
    </location>
</feature>
<feature type="region of interest" description="Disordered" evidence="4">
    <location>
        <begin position="557"/>
        <end position="592"/>
    </location>
</feature>
<protein>
    <recommendedName>
        <fullName evidence="5">SH3 domain-containing protein</fullName>
    </recommendedName>
</protein>
<dbReference type="PANTHER" id="PTHR12287:SF23">
    <property type="entry name" value="AROUSER, ISOFORM A-RELATED"/>
    <property type="match status" value="1"/>
</dbReference>
<feature type="region of interest" description="Disordered" evidence="4">
    <location>
        <begin position="679"/>
        <end position="734"/>
    </location>
</feature>
<feature type="region of interest" description="Disordered" evidence="4">
    <location>
        <begin position="1"/>
        <end position="87"/>
    </location>
</feature>
<dbReference type="InterPro" id="IPR011993">
    <property type="entry name" value="PH-like_dom_sf"/>
</dbReference>
<feature type="compositionally biased region" description="Basic and acidic residues" evidence="4">
    <location>
        <begin position="557"/>
        <end position="574"/>
    </location>
</feature>
<dbReference type="GO" id="GO:0035023">
    <property type="term" value="P:regulation of Rho protein signal transduction"/>
    <property type="evidence" value="ECO:0007669"/>
    <property type="project" value="TreeGrafter"/>
</dbReference>
<dbReference type="InterPro" id="IPR006020">
    <property type="entry name" value="PTB/PI_dom"/>
</dbReference>
<feature type="domain" description="SH3" evidence="5">
    <location>
        <begin position="616"/>
        <end position="675"/>
    </location>
</feature>
<dbReference type="InterPro" id="IPR013761">
    <property type="entry name" value="SAM/pointed_sf"/>
</dbReference>
<comment type="similarity">
    <text evidence="1">Belongs to the EPS8 family.</text>
</comment>
<evidence type="ECO:0000256" key="4">
    <source>
        <dbReference type="SAM" id="MobiDB-lite"/>
    </source>
</evidence>
<dbReference type="Gene3D" id="1.10.150.50">
    <property type="entry name" value="Transcription Factor, Ets-1"/>
    <property type="match status" value="1"/>
</dbReference>
<dbReference type="OrthoDB" id="4680325at2759"/>